<keyword evidence="4" id="KW-1185">Reference proteome</keyword>
<dbReference type="InterPro" id="IPR036249">
    <property type="entry name" value="Thioredoxin-like_sf"/>
</dbReference>
<feature type="chain" id="PRO_5004844698" description="Thioredoxin domain-containing protein" evidence="1">
    <location>
        <begin position="22"/>
        <end position="112"/>
    </location>
</feature>
<dbReference type="Proteomes" id="UP000019141">
    <property type="component" value="Unassembled WGS sequence"/>
</dbReference>
<dbReference type="CDD" id="cd02966">
    <property type="entry name" value="TlpA_like_family"/>
    <property type="match status" value="1"/>
</dbReference>
<name>W4LEA9_ENTF1</name>
<dbReference type="Pfam" id="PF00578">
    <property type="entry name" value="AhpC-TSA"/>
    <property type="match status" value="1"/>
</dbReference>
<evidence type="ECO:0000256" key="1">
    <source>
        <dbReference type="SAM" id="SignalP"/>
    </source>
</evidence>
<sequence length="112" mass="12443">MYRLLYFLIMISVGSHITGLAADAMPHRALLKAAGFSVAEPVKAAPAVTLNDYQGQPLALQDQRGKVILVNFWATWCPPCIHEMPMMDQLFLSMQGHPFSLWAFKLVSGHIC</sequence>
<gene>
    <name evidence="3" type="ORF">ETSY1_27215</name>
</gene>
<evidence type="ECO:0000313" key="3">
    <source>
        <dbReference type="EMBL" id="ETW96297.1"/>
    </source>
</evidence>
<dbReference type="GO" id="GO:0016209">
    <property type="term" value="F:antioxidant activity"/>
    <property type="evidence" value="ECO:0007669"/>
    <property type="project" value="InterPro"/>
</dbReference>
<dbReference type="AlphaFoldDB" id="W4LEA9"/>
<evidence type="ECO:0000259" key="2">
    <source>
        <dbReference type="PROSITE" id="PS51352"/>
    </source>
</evidence>
<dbReference type="InterPro" id="IPR050553">
    <property type="entry name" value="Thioredoxin_ResA/DsbE_sf"/>
</dbReference>
<organism evidence="3 4">
    <name type="scientific">Entotheonella factor</name>
    <dbReference type="NCBI Taxonomy" id="1429438"/>
    <lineage>
        <taxon>Bacteria</taxon>
        <taxon>Pseudomonadati</taxon>
        <taxon>Nitrospinota/Tectimicrobiota group</taxon>
        <taxon>Candidatus Tectimicrobiota</taxon>
        <taxon>Candidatus Entotheonellia</taxon>
        <taxon>Candidatus Entotheonellales</taxon>
        <taxon>Candidatus Entotheonellaceae</taxon>
        <taxon>Candidatus Entotheonella</taxon>
    </lineage>
</organism>
<feature type="domain" description="Thioredoxin" evidence="2">
    <location>
        <begin position="39"/>
        <end position="112"/>
    </location>
</feature>
<dbReference type="GO" id="GO:0016491">
    <property type="term" value="F:oxidoreductase activity"/>
    <property type="evidence" value="ECO:0007669"/>
    <property type="project" value="InterPro"/>
</dbReference>
<dbReference type="HOGENOM" id="CLU_2141309_0_0_7"/>
<accession>W4LEA9</accession>
<dbReference type="SUPFAM" id="SSF52833">
    <property type="entry name" value="Thioredoxin-like"/>
    <property type="match status" value="1"/>
</dbReference>
<dbReference type="PROSITE" id="PS51352">
    <property type="entry name" value="THIOREDOXIN_2"/>
    <property type="match status" value="1"/>
</dbReference>
<dbReference type="InterPro" id="IPR000866">
    <property type="entry name" value="AhpC/TSA"/>
</dbReference>
<dbReference type="PANTHER" id="PTHR42852:SF17">
    <property type="entry name" value="THIOREDOXIN-LIKE PROTEIN HI_1115"/>
    <property type="match status" value="1"/>
</dbReference>
<feature type="signal peptide" evidence="1">
    <location>
        <begin position="1"/>
        <end position="21"/>
    </location>
</feature>
<comment type="caution">
    <text evidence="3">The sequence shown here is derived from an EMBL/GenBank/DDBJ whole genome shotgun (WGS) entry which is preliminary data.</text>
</comment>
<dbReference type="EMBL" id="AZHW01000808">
    <property type="protein sequence ID" value="ETW96297.1"/>
    <property type="molecule type" value="Genomic_DNA"/>
</dbReference>
<evidence type="ECO:0000313" key="4">
    <source>
        <dbReference type="Proteomes" id="UP000019141"/>
    </source>
</evidence>
<reference evidence="3 4" key="1">
    <citation type="journal article" date="2014" name="Nature">
        <title>An environmental bacterial taxon with a large and distinct metabolic repertoire.</title>
        <authorList>
            <person name="Wilson M.C."/>
            <person name="Mori T."/>
            <person name="Ruckert C."/>
            <person name="Uria A.R."/>
            <person name="Helf M.J."/>
            <person name="Takada K."/>
            <person name="Gernert C."/>
            <person name="Steffens U.A."/>
            <person name="Heycke N."/>
            <person name="Schmitt S."/>
            <person name="Rinke C."/>
            <person name="Helfrich E.J."/>
            <person name="Brachmann A.O."/>
            <person name="Gurgui C."/>
            <person name="Wakimoto T."/>
            <person name="Kracht M."/>
            <person name="Crusemann M."/>
            <person name="Hentschel U."/>
            <person name="Abe I."/>
            <person name="Matsunaga S."/>
            <person name="Kalinowski J."/>
            <person name="Takeyama H."/>
            <person name="Piel J."/>
        </authorList>
    </citation>
    <scope>NUCLEOTIDE SEQUENCE [LARGE SCALE GENOMIC DNA]</scope>
    <source>
        <strain evidence="4">TSY1</strain>
    </source>
</reference>
<keyword evidence="1" id="KW-0732">Signal</keyword>
<dbReference type="PANTHER" id="PTHR42852">
    <property type="entry name" value="THIOL:DISULFIDE INTERCHANGE PROTEIN DSBE"/>
    <property type="match status" value="1"/>
</dbReference>
<protein>
    <recommendedName>
        <fullName evidence="2">Thioredoxin domain-containing protein</fullName>
    </recommendedName>
</protein>
<proteinExistence type="predicted"/>
<dbReference type="Gene3D" id="3.40.30.10">
    <property type="entry name" value="Glutaredoxin"/>
    <property type="match status" value="1"/>
</dbReference>
<dbReference type="InterPro" id="IPR013766">
    <property type="entry name" value="Thioredoxin_domain"/>
</dbReference>